<feature type="transmembrane region" description="Helical" evidence="1">
    <location>
        <begin position="584"/>
        <end position="603"/>
    </location>
</feature>
<gene>
    <name evidence="2" type="ORF">IAC80_01580</name>
</gene>
<name>A0A9D1NX42_9FIRM</name>
<comment type="caution">
    <text evidence="2">The sequence shown here is derived from an EMBL/GenBank/DDBJ whole genome shotgun (WGS) entry which is preliminary data.</text>
</comment>
<keyword evidence="1" id="KW-0472">Membrane</keyword>
<keyword evidence="1" id="KW-1133">Transmembrane helix</keyword>
<feature type="transmembrane region" description="Helical" evidence="1">
    <location>
        <begin position="477"/>
        <end position="501"/>
    </location>
</feature>
<evidence type="ECO:0000256" key="1">
    <source>
        <dbReference type="SAM" id="Phobius"/>
    </source>
</evidence>
<dbReference type="Proteomes" id="UP000886889">
    <property type="component" value="Unassembled WGS sequence"/>
</dbReference>
<feature type="transmembrane region" description="Helical" evidence="1">
    <location>
        <begin position="527"/>
        <end position="549"/>
    </location>
</feature>
<evidence type="ECO:0008006" key="4">
    <source>
        <dbReference type="Google" id="ProtNLM"/>
    </source>
</evidence>
<proteinExistence type="predicted"/>
<keyword evidence="1" id="KW-0812">Transmembrane</keyword>
<reference evidence="2" key="2">
    <citation type="journal article" date="2021" name="PeerJ">
        <title>Extensive microbial diversity within the chicken gut microbiome revealed by metagenomics and culture.</title>
        <authorList>
            <person name="Gilroy R."/>
            <person name="Ravi A."/>
            <person name="Getino M."/>
            <person name="Pursley I."/>
            <person name="Horton D.L."/>
            <person name="Alikhan N.F."/>
            <person name="Baker D."/>
            <person name="Gharbi K."/>
            <person name="Hall N."/>
            <person name="Watson M."/>
            <person name="Adriaenssens E.M."/>
            <person name="Foster-Nyarko E."/>
            <person name="Jarju S."/>
            <person name="Secka A."/>
            <person name="Antonio M."/>
            <person name="Oren A."/>
            <person name="Chaudhuri R.R."/>
            <person name="La Ragione R."/>
            <person name="Hildebrand F."/>
            <person name="Pallen M.J."/>
        </authorList>
    </citation>
    <scope>NUCLEOTIDE SEQUENCE</scope>
    <source>
        <strain evidence="2">ChiBcec6-7307</strain>
    </source>
</reference>
<reference evidence="2" key="1">
    <citation type="submission" date="2020-10" db="EMBL/GenBank/DDBJ databases">
        <authorList>
            <person name="Gilroy R."/>
        </authorList>
    </citation>
    <scope>NUCLEOTIDE SEQUENCE</scope>
    <source>
        <strain evidence="2">ChiBcec6-7307</strain>
    </source>
</reference>
<dbReference type="EMBL" id="DVOS01000020">
    <property type="protein sequence ID" value="HIV22608.1"/>
    <property type="molecule type" value="Genomic_DNA"/>
</dbReference>
<protein>
    <recommendedName>
        <fullName evidence="4">ABC3 transporter permease protein domain-containing protein</fullName>
    </recommendedName>
</protein>
<sequence>MIRNSLKQMIRTPLRTALFFLLLFLAAAIVTLGADLLFTGSRNLREIEDSFTTIGTVQQRRTALKEMTRWNAGLQEEEAFQTAEYGEILPVDVLNFDGADYIVEPEKRPYYYANLSDLWIGTLEDHYLIAEVSPAEDCVPDHPVKLILYDVLYESEYSFLGEEEIYFCDHYNENPEMLYADRHYLMFLKSISLEHEGLEQKETGLSGLGMEQQLEYVPVSVEGYQYTKEGEKITSEDGVPAGYEEITDDFYGPDGHEELWQELISAIKRYSHVVPVGGTNSTNLLMAFYTGETYICQGRDITQEEYEKGERVCLISRDMVSDGDENGRNAWKVGGEITLPLYCANYESAPGYDFQDLGLSYPVWLNADGKAFPVFSEQTYRIVGVYDTLPGASLGAGYSMGFCEIVIPMKSVRESDANNIGAYGPMTAYNTSFQIENGTMDAFLEAWEKQGIDSLDITFYDGGYSQMRDGLEQMRRMGILLFLTGILTALLILLFFSRLLVGKQKMRMAVERAMGVSPAKCKRSMMAGILAIALCGSFAGSGMGTGAAFESVKHLGGEEFDTSYSSSRLRALQKETSVNTGWEIWVIGALSGSAMVLASYGVTSLEIRKNLRHEPLELFGEKRD</sequence>
<evidence type="ECO:0000313" key="2">
    <source>
        <dbReference type="EMBL" id="HIV22608.1"/>
    </source>
</evidence>
<evidence type="ECO:0000313" key="3">
    <source>
        <dbReference type="Proteomes" id="UP000886889"/>
    </source>
</evidence>
<organism evidence="2 3">
    <name type="scientific">Candidatus Merdiplasma excrementigallinarum</name>
    <dbReference type="NCBI Taxonomy" id="2840864"/>
    <lineage>
        <taxon>Bacteria</taxon>
        <taxon>Bacillati</taxon>
        <taxon>Bacillota</taxon>
        <taxon>Clostridia</taxon>
        <taxon>Lachnospirales</taxon>
        <taxon>Lachnospiraceae</taxon>
        <taxon>Lachnospiraceae incertae sedis</taxon>
        <taxon>Candidatus Merdiplasma</taxon>
    </lineage>
</organism>
<dbReference type="AlphaFoldDB" id="A0A9D1NX42"/>
<accession>A0A9D1NX42</accession>